<feature type="transmembrane region" description="Helical" evidence="6">
    <location>
        <begin position="106"/>
        <end position="124"/>
    </location>
</feature>
<feature type="transmembrane region" description="Helical" evidence="6">
    <location>
        <begin position="183"/>
        <end position="202"/>
    </location>
</feature>
<feature type="transmembrane region" description="Helical" evidence="6">
    <location>
        <begin position="64"/>
        <end position="85"/>
    </location>
</feature>
<dbReference type="Pfam" id="PF03169">
    <property type="entry name" value="OPT"/>
    <property type="match status" value="1"/>
</dbReference>
<evidence type="ECO:0000256" key="1">
    <source>
        <dbReference type="ARBA" id="ARBA00004141"/>
    </source>
</evidence>
<keyword evidence="8" id="KW-1185">Reference proteome</keyword>
<dbReference type="InterPro" id="IPR004813">
    <property type="entry name" value="OPT"/>
</dbReference>
<feature type="transmembrane region" description="Helical" evidence="6">
    <location>
        <begin position="364"/>
        <end position="383"/>
    </location>
</feature>
<feature type="transmembrane region" description="Helical" evidence="6">
    <location>
        <begin position="130"/>
        <end position="151"/>
    </location>
</feature>
<feature type="transmembrane region" description="Helical" evidence="6">
    <location>
        <begin position="424"/>
        <end position="444"/>
    </location>
</feature>
<feature type="transmembrane region" description="Helical" evidence="6">
    <location>
        <begin position="293"/>
        <end position="317"/>
    </location>
</feature>
<feature type="transmembrane region" description="Helical" evidence="6">
    <location>
        <begin position="515"/>
        <end position="535"/>
    </location>
</feature>
<dbReference type="PANTHER" id="PTHR31645:SF0">
    <property type="entry name" value="OLIGOPEPTIDE TRANSPORTER YGL114W-RELATED"/>
    <property type="match status" value="1"/>
</dbReference>
<feature type="transmembrane region" description="Helical" evidence="6">
    <location>
        <begin position="228"/>
        <end position="246"/>
    </location>
</feature>
<evidence type="ECO:0000256" key="3">
    <source>
        <dbReference type="ARBA" id="ARBA00022692"/>
    </source>
</evidence>
<sequence>MEKTENKDVQKLSKDAYGGVAGKDYVPYVKSANRSGMNLAVILIGAIIAAIFAASTAYSGMKAGLTVAAGIPGSIIGSALVLTFAKSKGILGKDLVQGMASGGESVASGTIFVLPAVILIGAQYNYLEAIIVGIGGVLFGVGVSTLVYDYLIVEEHGNLMYPESMAISETLVASEGKGESLKFMLQGFGIGGLITVFTGSFLNKVNSVFSIVGEKFYKFHFTMEANPLLMGIGFIVGTEVSLMMFAGSVLANFAVVPLVGFFAEMATDSAVVWNDSATFINQMGADAISGNYVKYIGAGMMICGGIIGAIRLIPTIITSLKATMGAKAASSSKTSRSNLNMVLLAAGVVFGVVGAFMISSNPVMAILGIVITLLLSAVFVIVSAKLTGTIGTSNLPVSGMTIASVVVATLIFVIMGWTGNADNHALLMFSTFIVVAIAMAGGYFQSQKVAFVIGGDKDEMTKSFSLSGVIGVVITMGVILLLKDQLAITSSNPPFALPQANLMSTLTSGIFSGEIPWIMIIVGIVMALFFFFANLPIMTVAIGFYLPISTTSIILIGAILRYFIEKTTKDKELADAKVANGISLSSGLVAGGSIVGLIGIVLQVTGVVQPGEITGFAASNGAPLLMIAFMVIATYIAISATKKHS</sequence>
<feature type="transmembrane region" description="Helical" evidence="6">
    <location>
        <begin position="338"/>
        <end position="358"/>
    </location>
</feature>
<dbReference type="EMBL" id="CP115667">
    <property type="protein sequence ID" value="WBW50177.1"/>
    <property type="molecule type" value="Genomic_DNA"/>
</dbReference>
<keyword evidence="3 6" id="KW-0812">Transmembrane</keyword>
<evidence type="ECO:0000256" key="5">
    <source>
        <dbReference type="ARBA" id="ARBA00023136"/>
    </source>
</evidence>
<feature type="transmembrane region" description="Helical" evidence="6">
    <location>
        <begin position="584"/>
        <end position="604"/>
    </location>
</feature>
<protein>
    <submittedName>
        <fullName evidence="7">OPT/YSL family transporter</fullName>
    </submittedName>
</protein>
<dbReference type="RefSeq" id="WP_271191708.1">
    <property type="nucleotide sequence ID" value="NZ_CP115667.1"/>
</dbReference>
<keyword evidence="2" id="KW-0813">Transport</keyword>
<feature type="transmembrane region" description="Helical" evidence="6">
    <location>
        <begin position="464"/>
        <end position="482"/>
    </location>
</feature>
<keyword evidence="4 6" id="KW-1133">Transmembrane helix</keyword>
<feature type="transmembrane region" description="Helical" evidence="6">
    <location>
        <begin position="395"/>
        <end position="418"/>
    </location>
</feature>
<accession>A0ABY7QTS8</accession>
<evidence type="ECO:0000313" key="7">
    <source>
        <dbReference type="EMBL" id="WBW50177.1"/>
    </source>
</evidence>
<name>A0ABY7QTS8_9FIRM</name>
<feature type="transmembrane region" description="Helical" evidence="6">
    <location>
        <begin position="39"/>
        <end position="58"/>
    </location>
</feature>
<evidence type="ECO:0000256" key="6">
    <source>
        <dbReference type="SAM" id="Phobius"/>
    </source>
</evidence>
<dbReference type="Proteomes" id="UP001210339">
    <property type="component" value="Chromosome"/>
</dbReference>
<reference evidence="7 8" key="1">
    <citation type="submission" date="2023-01" db="EMBL/GenBank/DDBJ databases">
        <authorList>
            <person name="Lee S.H."/>
            <person name="Jung H.S."/>
            <person name="Yun J.U."/>
        </authorList>
    </citation>
    <scope>NUCLEOTIDE SEQUENCE [LARGE SCALE GENOMIC DNA]</scope>
    <source>
        <strain evidence="7 8">CBA3646</strain>
    </source>
</reference>
<keyword evidence="5 6" id="KW-0472">Membrane</keyword>
<proteinExistence type="predicted"/>
<organism evidence="7 8">
    <name type="scientific">Peptoniphilus equinus</name>
    <dbReference type="NCBI Taxonomy" id="3016343"/>
    <lineage>
        <taxon>Bacteria</taxon>
        <taxon>Bacillati</taxon>
        <taxon>Bacillota</taxon>
        <taxon>Tissierellia</taxon>
        <taxon>Tissierellales</taxon>
        <taxon>Peptoniphilaceae</taxon>
        <taxon>Peptoniphilus</taxon>
    </lineage>
</organism>
<feature type="transmembrane region" description="Helical" evidence="6">
    <location>
        <begin position="616"/>
        <end position="638"/>
    </location>
</feature>
<evidence type="ECO:0000313" key="8">
    <source>
        <dbReference type="Proteomes" id="UP001210339"/>
    </source>
</evidence>
<gene>
    <name evidence="7" type="ORF">O6R05_01055</name>
</gene>
<evidence type="ECO:0000256" key="2">
    <source>
        <dbReference type="ARBA" id="ARBA00022448"/>
    </source>
</evidence>
<dbReference type="PANTHER" id="PTHR31645">
    <property type="entry name" value="OLIGOPEPTIDE TRANSPORTER YGL114W-RELATED"/>
    <property type="match status" value="1"/>
</dbReference>
<dbReference type="InterPro" id="IPR045035">
    <property type="entry name" value="YSL-like"/>
</dbReference>
<comment type="subcellular location">
    <subcellularLocation>
        <location evidence="1">Membrane</location>
        <topology evidence="1">Multi-pass membrane protein</topology>
    </subcellularLocation>
</comment>
<feature type="transmembrane region" description="Helical" evidence="6">
    <location>
        <begin position="542"/>
        <end position="564"/>
    </location>
</feature>
<evidence type="ECO:0000256" key="4">
    <source>
        <dbReference type="ARBA" id="ARBA00022989"/>
    </source>
</evidence>